<comment type="caution">
    <text evidence="1">The sequence shown here is derived from an EMBL/GenBank/DDBJ whole genome shotgun (WGS) entry which is preliminary data.</text>
</comment>
<accession>A0A4U5MQS6</accession>
<dbReference type="AlphaFoldDB" id="A0A4U5MQS6"/>
<organism evidence="1 2">
    <name type="scientific">Steinernema carpocapsae</name>
    <name type="common">Entomopathogenic nematode</name>
    <dbReference type="NCBI Taxonomy" id="34508"/>
    <lineage>
        <taxon>Eukaryota</taxon>
        <taxon>Metazoa</taxon>
        <taxon>Ecdysozoa</taxon>
        <taxon>Nematoda</taxon>
        <taxon>Chromadorea</taxon>
        <taxon>Rhabditida</taxon>
        <taxon>Tylenchina</taxon>
        <taxon>Panagrolaimomorpha</taxon>
        <taxon>Strongyloidoidea</taxon>
        <taxon>Steinernematidae</taxon>
        <taxon>Steinernema</taxon>
    </lineage>
</organism>
<keyword evidence="2" id="KW-1185">Reference proteome</keyword>
<reference evidence="1 2" key="1">
    <citation type="journal article" date="2015" name="Genome Biol.">
        <title>Comparative genomics of Steinernema reveals deeply conserved gene regulatory networks.</title>
        <authorList>
            <person name="Dillman A.R."/>
            <person name="Macchietto M."/>
            <person name="Porter C.F."/>
            <person name="Rogers A."/>
            <person name="Williams B."/>
            <person name="Antoshechkin I."/>
            <person name="Lee M.M."/>
            <person name="Goodwin Z."/>
            <person name="Lu X."/>
            <person name="Lewis E.E."/>
            <person name="Goodrich-Blair H."/>
            <person name="Stock S.P."/>
            <person name="Adams B.J."/>
            <person name="Sternberg P.W."/>
            <person name="Mortazavi A."/>
        </authorList>
    </citation>
    <scope>NUCLEOTIDE SEQUENCE [LARGE SCALE GENOMIC DNA]</scope>
    <source>
        <strain evidence="1 2">ALL</strain>
    </source>
</reference>
<evidence type="ECO:0000313" key="1">
    <source>
        <dbReference type="EMBL" id="TKR72006.1"/>
    </source>
</evidence>
<reference evidence="1 2" key="2">
    <citation type="journal article" date="2019" name="G3 (Bethesda)">
        <title>Hybrid Assembly of the Genome of the Entomopathogenic Nematode Steinernema carpocapsae Identifies the X-Chromosome.</title>
        <authorList>
            <person name="Serra L."/>
            <person name="Macchietto M."/>
            <person name="Macias-Munoz A."/>
            <person name="McGill C.J."/>
            <person name="Rodriguez I.M."/>
            <person name="Rodriguez B."/>
            <person name="Murad R."/>
            <person name="Mortazavi A."/>
        </authorList>
    </citation>
    <scope>NUCLEOTIDE SEQUENCE [LARGE SCALE GENOMIC DNA]</scope>
    <source>
        <strain evidence="1 2">ALL</strain>
    </source>
</reference>
<protein>
    <submittedName>
        <fullName evidence="1">Uncharacterized protein</fullName>
    </submittedName>
</protein>
<evidence type="ECO:0000313" key="2">
    <source>
        <dbReference type="Proteomes" id="UP000298663"/>
    </source>
</evidence>
<dbReference type="Proteomes" id="UP000298663">
    <property type="component" value="Unassembled WGS sequence"/>
</dbReference>
<proteinExistence type="predicted"/>
<gene>
    <name evidence="1" type="ORF">L596_019531</name>
</gene>
<name>A0A4U5MQS6_STECR</name>
<dbReference type="EMBL" id="AZBU02000006">
    <property type="protein sequence ID" value="TKR72006.1"/>
    <property type="molecule type" value="Genomic_DNA"/>
</dbReference>
<sequence length="75" mass="8480">MPCDYSESICEEVCKPIENQILHFQDILIFPADPNRGNPLKDLQNTQPEISGLKAQKVVRCLPEIAPQKPFGILF</sequence>